<dbReference type="PANTHER" id="PTHR42776">
    <property type="entry name" value="SERINE PEPTIDASE S9 FAMILY MEMBER"/>
    <property type="match status" value="1"/>
</dbReference>
<dbReference type="Gene3D" id="3.40.50.1820">
    <property type="entry name" value="alpha/beta hydrolase"/>
    <property type="match status" value="1"/>
</dbReference>
<accession>A0A1I1EMF1</accession>
<dbReference type="SUPFAM" id="SSF69304">
    <property type="entry name" value="Tricorn protease N-terminal domain"/>
    <property type="match status" value="1"/>
</dbReference>
<organism evidence="3 4">
    <name type="scientific">Fructobacillus durionis</name>
    <dbReference type="NCBI Taxonomy" id="283737"/>
    <lineage>
        <taxon>Bacteria</taxon>
        <taxon>Bacillati</taxon>
        <taxon>Bacillota</taxon>
        <taxon>Bacilli</taxon>
        <taxon>Lactobacillales</taxon>
        <taxon>Lactobacillaceae</taxon>
        <taxon>Fructobacillus</taxon>
    </lineage>
</organism>
<dbReference type="SUPFAM" id="SSF82171">
    <property type="entry name" value="DPP6 N-terminal domain-like"/>
    <property type="match status" value="1"/>
</dbReference>
<evidence type="ECO:0000313" key="3">
    <source>
        <dbReference type="EMBL" id="SFB86688.1"/>
    </source>
</evidence>
<dbReference type="InterPro" id="IPR001375">
    <property type="entry name" value="Peptidase_S9_cat"/>
</dbReference>
<dbReference type="SUPFAM" id="SSF53474">
    <property type="entry name" value="alpha/beta-Hydrolases"/>
    <property type="match status" value="1"/>
</dbReference>
<keyword evidence="1" id="KW-0378">Hydrolase</keyword>
<keyword evidence="4" id="KW-1185">Reference proteome</keyword>
<name>A0A1I1EMF1_9LACO</name>
<dbReference type="Proteomes" id="UP000199376">
    <property type="component" value="Unassembled WGS sequence"/>
</dbReference>
<dbReference type="InterPro" id="IPR011042">
    <property type="entry name" value="6-blade_b-propeller_TolB-like"/>
</dbReference>
<dbReference type="GO" id="GO:0004252">
    <property type="term" value="F:serine-type endopeptidase activity"/>
    <property type="evidence" value="ECO:0007669"/>
    <property type="project" value="TreeGrafter"/>
</dbReference>
<dbReference type="AlphaFoldDB" id="A0A1I1EMF1"/>
<dbReference type="PANTHER" id="PTHR42776:SF27">
    <property type="entry name" value="DIPEPTIDYL PEPTIDASE FAMILY MEMBER 6"/>
    <property type="match status" value="1"/>
</dbReference>
<proteinExistence type="predicted"/>
<evidence type="ECO:0000256" key="1">
    <source>
        <dbReference type="ARBA" id="ARBA00022801"/>
    </source>
</evidence>
<dbReference type="OrthoDB" id="108903at2"/>
<sequence length="647" mass="73447">MPGVQITDLYQLKSLSQPFVNNGTVFFVQSMLDEKENTYRADIYSIDAQQTVRPYTNSGLNLQPVVSQDFLYFRYKENEGAFQLMKMPVDGGVAEALTVEDSVDQLVLSADKTKIFFKSVHTDDTKKEPLGIRHLTEVQNKADGIGWLPTNKTYSLKVYNVRNGETKTFWTRKQDFNLQDVSSDNGKVLYLAAEHPEWDDKFDDTMAVYCYDQKADKHQRLTRAMPEAVFSDAHFSPDGKQAALIGTDFKHYSASVNQLYRYDFTNAELKNVTENADLNVGYEHSIGSDLIQNRSNRSIYWLSNEAFLFIAYDHGHSQLYYYDGQKKQLLSDEARDIVDFVPVDDQTVVFVNSTPEKPSELKEWQLSSKKEQTLYNPNKAYENTHQYAKVTSFHYPSTDQEVEVQGWFTRAQGDSEAAPLILYVHGGPHAAYGDTFFHEFQALAAEGYHVAYVNPRGSTSYGEDFATAVMGHYGECDYDDVMAGLDYVLEHFDGIDQKHLFIAGGSYGGFMSAWVVGHNNRFQAAVIQRPAIDWIGLYGNSDIGVTFVSAEMGADLYKDAGAAQYYWEKSPLAYADKVQTPTRIQHGVLDRRCPASQSEALFTAIKRTGTDCDYIRYPQSFHGLSRNGAPALRVRRINDIVDWFKRY</sequence>
<reference evidence="3 4" key="1">
    <citation type="submission" date="2016-10" db="EMBL/GenBank/DDBJ databases">
        <authorList>
            <person name="de Groot N.N."/>
        </authorList>
    </citation>
    <scope>NUCLEOTIDE SEQUENCE [LARGE SCALE GENOMIC DNA]</scope>
    <source>
        <strain evidence="3 4">DSM 19113</strain>
    </source>
</reference>
<dbReference type="RefSeq" id="WP_091501653.1">
    <property type="nucleotide sequence ID" value="NZ_FOLI01000001.1"/>
</dbReference>
<evidence type="ECO:0000313" key="4">
    <source>
        <dbReference type="Proteomes" id="UP000199376"/>
    </source>
</evidence>
<evidence type="ECO:0000259" key="2">
    <source>
        <dbReference type="Pfam" id="PF00326"/>
    </source>
</evidence>
<gene>
    <name evidence="3" type="ORF">SAMN05660453_0486</name>
</gene>
<dbReference type="Pfam" id="PF00326">
    <property type="entry name" value="Peptidase_S9"/>
    <property type="match status" value="1"/>
</dbReference>
<protein>
    <submittedName>
        <fullName evidence="3">Acylaminoacyl-peptidase</fullName>
    </submittedName>
</protein>
<dbReference type="InterPro" id="IPR029058">
    <property type="entry name" value="AB_hydrolase_fold"/>
</dbReference>
<dbReference type="STRING" id="283737.SAMN05660453_0486"/>
<dbReference type="Gene3D" id="2.120.10.30">
    <property type="entry name" value="TolB, C-terminal domain"/>
    <property type="match status" value="2"/>
</dbReference>
<feature type="domain" description="Peptidase S9 prolyl oligopeptidase catalytic" evidence="2">
    <location>
        <begin position="436"/>
        <end position="647"/>
    </location>
</feature>
<dbReference type="GO" id="GO:0006508">
    <property type="term" value="P:proteolysis"/>
    <property type="evidence" value="ECO:0007669"/>
    <property type="project" value="InterPro"/>
</dbReference>
<dbReference type="EMBL" id="FOLI01000001">
    <property type="protein sequence ID" value="SFB86688.1"/>
    <property type="molecule type" value="Genomic_DNA"/>
</dbReference>